<dbReference type="Gene3D" id="1.25.40.20">
    <property type="entry name" value="Ankyrin repeat-containing domain"/>
    <property type="match status" value="1"/>
</dbReference>
<feature type="compositionally biased region" description="Basic residues" evidence="2">
    <location>
        <begin position="460"/>
        <end position="473"/>
    </location>
</feature>
<name>A0ABD2QCX7_9PLAT</name>
<feature type="repeat" description="ANK" evidence="1">
    <location>
        <begin position="534"/>
        <end position="566"/>
    </location>
</feature>
<gene>
    <name evidence="3" type="primary">DZANK1_1</name>
    <name evidence="3" type="ORF">Ciccas_004096</name>
</gene>
<dbReference type="PANTHER" id="PTHR16058">
    <property type="entry name" value="DOUBLE ZINC RIBBON AND ANKYRIN REPEAT-CONTAINING PROTEIN 1"/>
    <property type="match status" value="1"/>
</dbReference>
<sequence>MEISSDRDDVSVYFTVDGSRPDPFGCENPKSTFRYEKPFLLPPGEWTIRALHRAYFLTEYDVLFYLQELKKPKPALHTLSDFAKPREVDVNLVDELILDADYRSNSTLSRDSPEPNTLGASHKVPEATMVTCGACSAIGPLENGICIVCSKPYVSGELRPTTERVVCRMCHSLNRPDCAKCSTCHADMKQEWQVVCRNCGHEEARLDGVVKQFCTKCGTENVTSTKSACVSCNSLNDNSAKYCIQCGASLQSPRTNSPSMRTRTMARRNYSDVASQTVGFYFPSSLQMSKQEEMLRQRSARMSPRGNDMPKFLTPISPGRGFWRRQLDHVFAHTKIYTANNAEFRADVGYPRMGKLVFAKLDTDDESGDVLIMLRFENHLVNNKESEIRIETFSPVSRDQLPPVEVTRPMRGSAPAIGFVVSSEEEYSFEEQEEEEEYVDSGSGEEEEQQVLVARRKNMSRPKVAKRNKKRMSLGKNEVEPGDSGMAHLRVAALTEKDKELINYLRQDTSKKIHSDKLLELAHAGANLNCYDASGHTPLGIAIATGRKELIPSLVQLGANINIQSSIKFVLANISYCLRLIRMTCA</sequence>
<evidence type="ECO:0000313" key="3">
    <source>
        <dbReference type="EMBL" id="KAL3317248.1"/>
    </source>
</evidence>
<proteinExistence type="predicted"/>
<evidence type="ECO:0000256" key="1">
    <source>
        <dbReference type="PROSITE-ProRule" id="PRU00023"/>
    </source>
</evidence>
<dbReference type="EMBL" id="JBJKFK010000409">
    <property type="protein sequence ID" value="KAL3317248.1"/>
    <property type="molecule type" value="Genomic_DNA"/>
</dbReference>
<dbReference type="SUPFAM" id="SSF48695">
    <property type="entry name" value="Multiheme cytochromes"/>
    <property type="match status" value="1"/>
</dbReference>
<dbReference type="AlphaFoldDB" id="A0ABD2QCX7"/>
<dbReference type="PROSITE" id="PS50088">
    <property type="entry name" value="ANK_REPEAT"/>
    <property type="match status" value="1"/>
</dbReference>
<feature type="region of interest" description="Disordered" evidence="2">
    <location>
        <begin position="460"/>
        <end position="482"/>
    </location>
</feature>
<dbReference type="PANTHER" id="PTHR16058:SF4">
    <property type="entry name" value="DOUBLE ZINC RIBBON AND ANKYRIN REPEAT-CONTAINING PROTEIN 1"/>
    <property type="match status" value="1"/>
</dbReference>
<dbReference type="InterPro" id="IPR052481">
    <property type="entry name" value="DZAN1"/>
</dbReference>
<dbReference type="SUPFAM" id="SSF48403">
    <property type="entry name" value="Ankyrin repeat"/>
    <property type="match status" value="1"/>
</dbReference>
<accession>A0ABD2QCX7</accession>
<dbReference type="PROSITE" id="PS50297">
    <property type="entry name" value="ANK_REP_REGION"/>
    <property type="match status" value="1"/>
</dbReference>
<keyword evidence="4" id="KW-1185">Reference proteome</keyword>
<organism evidence="3 4">
    <name type="scientific">Cichlidogyrus casuarinus</name>
    <dbReference type="NCBI Taxonomy" id="1844966"/>
    <lineage>
        <taxon>Eukaryota</taxon>
        <taxon>Metazoa</taxon>
        <taxon>Spiralia</taxon>
        <taxon>Lophotrochozoa</taxon>
        <taxon>Platyhelminthes</taxon>
        <taxon>Monogenea</taxon>
        <taxon>Monopisthocotylea</taxon>
        <taxon>Dactylogyridea</taxon>
        <taxon>Ancyrocephalidae</taxon>
        <taxon>Cichlidogyrus</taxon>
    </lineage>
</organism>
<dbReference type="InterPro" id="IPR036280">
    <property type="entry name" value="Multihaem_cyt_sf"/>
</dbReference>
<dbReference type="Proteomes" id="UP001626550">
    <property type="component" value="Unassembled WGS sequence"/>
</dbReference>
<evidence type="ECO:0000313" key="4">
    <source>
        <dbReference type="Proteomes" id="UP001626550"/>
    </source>
</evidence>
<dbReference type="InterPro" id="IPR002110">
    <property type="entry name" value="Ankyrin_rpt"/>
</dbReference>
<protein>
    <submittedName>
        <fullName evidence="3">Double zinc ribbon and ankyrin repeat domains 1</fullName>
    </submittedName>
</protein>
<reference evidence="3 4" key="1">
    <citation type="submission" date="2024-11" db="EMBL/GenBank/DDBJ databases">
        <title>Adaptive evolution of stress response genes in parasites aligns with host niche diversity.</title>
        <authorList>
            <person name="Hahn C."/>
            <person name="Resl P."/>
        </authorList>
    </citation>
    <scope>NUCLEOTIDE SEQUENCE [LARGE SCALE GENOMIC DNA]</scope>
    <source>
        <strain evidence="3">EGGRZ-B1_66</strain>
        <tissue evidence="3">Body</tissue>
    </source>
</reference>
<evidence type="ECO:0000256" key="2">
    <source>
        <dbReference type="SAM" id="MobiDB-lite"/>
    </source>
</evidence>
<dbReference type="InterPro" id="IPR036770">
    <property type="entry name" value="Ankyrin_rpt-contain_sf"/>
</dbReference>
<keyword evidence="1" id="KW-0040">ANK repeat</keyword>
<comment type="caution">
    <text evidence="3">The sequence shown here is derived from an EMBL/GenBank/DDBJ whole genome shotgun (WGS) entry which is preliminary data.</text>
</comment>